<sequence length="485" mass="50599">MPRIILLGTCDTKLEELLYTRERILAHKDTTVTLIDVGRESVSNNAITVPSNELTAKYAPDGAPTDISALDRGQLNKHMAACATNYIRELLERQQGDSATTTESVTAVLGLGGSGGTSLAAAVMREAFPMGFPKLIVSTIASGETGPIVGETDITLMYSIVDIAGLNTILRTVLSNAAGAIVGMAHAYLKTLEDRAAGTNNDPNSNDKKIPIRLGITMFGVTTPAVTAIRQYLSQLSAAPPSACPYTFPDTHVFHATGHGGLAYERLVRAGALDAAIDLTTTELADHLIAGTNMSAGPTRLSAAATGAPSAATATAAPNHQHGNNNGSGGGSGAASGTTTTTTIPHIVSLGATDMANFGPRATAVPDAYVRAGRTLYEHNPSVTLMRTSPDECARIGEHIAAQLRRAKDPRKIQVWVPRGGVSLMSVAGGPFEDREADKALFKAVREGLEGSGVRVVEDERAINEEGFARAVVDALVGLLGVKKE</sequence>
<evidence type="ECO:0000256" key="1">
    <source>
        <dbReference type="SAM" id="MobiDB-lite"/>
    </source>
</evidence>
<dbReference type="InterPro" id="IPR051353">
    <property type="entry name" value="Tobamovirus_resist_UPF0261"/>
</dbReference>
<organism evidence="4 5">
    <name type="scientific">Lasiodiplodia hormozganensis</name>
    <dbReference type="NCBI Taxonomy" id="869390"/>
    <lineage>
        <taxon>Eukaryota</taxon>
        <taxon>Fungi</taxon>
        <taxon>Dikarya</taxon>
        <taxon>Ascomycota</taxon>
        <taxon>Pezizomycotina</taxon>
        <taxon>Dothideomycetes</taxon>
        <taxon>Dothideomycetes incertae sedis</taxon>
        <taxon>Botryosphaeriales</taxon>
        <taxon>Botryosphaeriaceae</taxon>
        <taxon>Lasiodiplodia</taxon>
    </lineage>
</organism>
<dbReference type="Gene3D" id="3.40.50.12020">
    <property type="entry name" value="Uncharacterised protein family UPF0261, NN domain"/>
    <property type="match status" value="1"/>
</dbReference>
<evidence type="ECO:0000259" key="3">
    <source>
        <dbReference type="Pfam" id="PF23189"/>
    </source>
</evidence>
<feature type="domain" description="UPF0261" evidence="3">
    <location>
        <begin position="340"/>
        <end position="478"/>
    </location>
</feature>
<proteinExistence type="predicted"/>
<feature type="domain" description="UPF0261" evidence="2">
    <location>
        <begin position="2"/>
        <end position="188"/>
    </location>
</feature>
<dbReference type="Gene3D" id="3.40.50.12030">
    <property type="entry name" value="Uncharacterised protein family UPF0261, NC domain"/>
    <property type="match status" value="2"/>
</dbReference>
<dbReference type="InterPro" id="IPR044122">
    <property type="entry name" value="UPF0261_N"/>
</dbReference>
<keyword evidence="5" id="KW-1185">Reference proteome</keyword>
<protein>
    <submittedName>
        <fullName evidence="4">UPF0261 protein</fullName>
    </submittedName>
</protein>
<comment type="caution">
    <text evidence="4">The sequence shown here is derived from an EMBL/GenBank/DDBJ whole genome shotgun (WGS) entry which is preliminary data.</text>
</comment>
<dbReference type="Pfam" id="PF06792">
    <property type="entry name" value="UPF0261"/>
    <property type="match status" value="1"/>
</dbReference>
<feature type="compositionally biased region" description="Low complexity" evidence="1">
    <location>
        <begin position="302"/>
        <end position="318"/>
    </location>
</feature>
<evidence type="ECO:0000313" key="4">
    <source>
        <dbReference type="EMBL" id="KAK0640268.1"/>
    </source>
</evidence>
<evidence type="ECO:0000313" key="5">
    <source>
        <dbReference type="Proteomes" id="UP001175001"/>
    </source>
</evidence>
<dbReference type="PANTHER" id="PTHR31862:SF1">
    <property type="entry name" value="UPF0261 DOMAIN PROTEIN (AFU_ORTHOLOGUE AFUA_1G10120)"/>
    <property type="match status" value="1"/>
</dbReference>
<reference evidence="4" key="1">
    <citation type="submission" date="2023-06" db="EMBL/GenBank/DDBJ databases">
        <title>Multi-omics analyses reveal the molecular pathogenesis toolkit of Lasiodiplodia hormozganensis, a cross-kingdom pathogen.</title>
        <authorList>
            <person name="Felix C."/>
            <person name="Meneses R."/>
            <person name="Goncalves M.F.M."/>
            <person name="Tilleman L."/>
            <person name="Duarte A.S."/>
            <person name="Jorrin-Novo J.V."/>
            <person name="Van De Peer Y."/>
            <person name="Deforce D."/>
            <person name="Van Nieuwerburgh F."/>
            <person name="Esteves A.C."/>
            <person name="Alves A."/>
        </authorList>
    </citation>
    <scope>NUCLEOTIDE SEQUENCE</scope>
    <source>
        <strain evidence="4">CBS 339.90</strain>
    </source>
</reference>
<gene>
    <name evidence="4" type="ORF">DIS24_g9523</name>
</gene>
<dbReference type="AlphaFoldDB" id="A0AA40CK06"/>
<evidence type="ECO:0000259" key="2">
    <source>
        <dbReference type="Pfam" id="PF06792"/>
    </source>
</evidence>
<dbReference type="Pfam" id="PF23189">
    <property type="entry name" value="UPF0261_C"/>
    <property type="match status" value="2"/>
</dbReference>
<accession>A0AA40CK06</accession>
<dbReference type="InterPro" id="IPR056778">
    <property type="entry name" value="UPF0261_C"/>
</dbReference>
<feature type="region of interest" description="Disordered" evidence="1">
    <location>
        <begin position="300"/>
        <end position="340"/>
    </location>
</feature>
<dbReference type="PANTHER" id="PTHR31862">
    <property type="entry name" value="UPF0261 DOMAIN PROTEIN (AFU_ORTHOLOGUE AFUA_1G10120)"/>
    <property type="match status" value="1"/>
</dbReference>
<dbReference type="CDD" id="cd15488">
    <property type="entry name" value="Tm-1-like"/>
    <property type="match status" value="1"/>
</dbReference>
<dbReference type="EMBL" id="JAUJDW010000085">
    <property type="protein sequence ID" value="KAK0640268.1"/>
    <property type="molecule type" value="Genomic_DNA"/>
</dbReference>
<name>A0AA40CK06_9PEZI</name>
<feature type="domain" description="UPF0261" evidence="3">
    <location>
        <begin position="213"/>
        <end position="306"/>
    </location>
</feature>
<dbReference type="Proteomes" id="UP001175001">
    <property type="component" value="Unassembled WGS sequence"/>
</dbReference>